<evidence type="ECO:0000313" key="2">
    <source>
        <dbReference type="Proteomes" id="UP000256869"/>
    </source>
</evidence>
<sequence>MKLKKFLIVFTTTLIIFIGIVWSSQTALSGEIAVVKEIRPDEIVIQNLNGETKTIRSKIVNKLIKVESEYFIQYNQRKWGKPVLTGIEPAGGH</sequence>
<comment type="caution">
    <text evidence="1">The sequence shown here is derived from an EMBL/GenBank/DDBJ whole genome shotgun (WGS) entry which is preliminary data.</text>
</comment>
<dbReference type="AlphaFoldDB" id="A0A3D9IC03"/>
<protein>
    <submittedName>
        <fullName evidence="1">Uncharacterized protein</fullName>
    </submittedName>
</protein>
<dbReference type="EMBL" id="QRDY01000007">
    <property type="protein sequence ID" value="RED59180.1"/>
    <property type="molecule type" value="Genomic_DNA"/>
</dbReference>
<accession>A0A3D9IC03</accession>
<gene>
    <name evidence="1" type="ORF">DFP95_10718</name>
</gene>
<organism evidence="1 2">
    <name type="scientific">Cohnella lupini</name>
    <dbReference type="NCBI Taxonomy" id="1294267"/>
    <lineage>
        <taxon>Bacteria</taxon>
        <taxon>Bacillati</taxon>
        <taxon>Bacillota</taxon>
        <taxon>Bacilli</taxon>
        <taxon>Bacillales</taxon>
        <taxon>Paenibacillaceae</taxon>
        <taxon>Cohnella</taxon>
    </lineage>
</organism>
<dbReference type="OrthoDB" id="2628824at2"/>
<keyword evidence="2" id="KW-1185">Reference proteome</keyword>
<name>A0A3D9IC03_9BACL</name>
<reference evidence="1 2" key="1">
    <citation type="submission" date="2018-07" db="EMBL/GenBank/DDBJ databases">
        <title>Genomic Encyclopedia of Type Strains, Phase III (KMG-III): the genomes of soil and plant-associated and newly described type strains.</title>
        <authorList>
            <person name="Whitman W."/>
        </authorList>
    </citation>
    <scope>NUCLEOTIDE SEQUENCE [LARGE SCALE GENOMIC DNA]</scope>
    <source>
        <strain evidence="1 2">CECT 8236</strain>
    </source>
</reference>
<dbReference type="RefSeq" id="WP_115993239.1">
    <property type="nucleotide sequence ID" value="NZ_QRDY01000007.1"/>
</dbReference>
<proteinExistence type="predicted"/>
<dbReference type="Proteomes" id="UP000256869">
    <property type="component" value="Unassembled WGS sequence"/>
</dbReference>
<evidence type="ECO:0000313" key="1">
    <source>
        <dbReference type="EMBL" id="RED59180.1"/>
    </source>
</evidence>